<organism evidence="4 5">
    <name type="scientific">Aromia moschata</name>
    <dbReference type="NCBI Taxonomy" id="1265417"/>
    <lineage>
        <taxon>Eukaryota</taxon>
        <taxon>Metazoa</taxon>
        <taxon>Ecdysozoa</taxon>
        <taxon>Arthropoda</taxon>
        <taxon>Hexapoda</taxon>
        <taxon>Insecta</taxon>
        <taxon>Pterygota</taxon>
        <taxon>Neoptera</taxon>
        <taxon>Endopterygota</taxon>
        <taxon>Coleoptera</taxon>
        <taxon>Polyphaga</taxon>
        <taxon>Cucujiformia</taxon>
        <taxon>Chrysomeloidea</taxon>
        <taxon>Cerambycidae</taxon>
        <taxon>Cerambycinae</taxon>
        <taxon>Callichromatini</taxon>
        <taxon>Aromia</taxon>
    </lineage>
</organism>
<feature type="compositionally biased region" description="Basic and acidic residues" evidence="2">
    <location>
        <begin position="1083"/>
        <end position="1097"/>
    </location>
</feature>
<dbReference type="Pfam" id="PF15255">
    <property type="entry name" value="CAP-ZIP_m"/>
    <property type="match status" value="1"/>
</dbReference>
<evidence type="ECO:0000256" key="1">
    <source>
        <dbReference type="SAM" id="Coils"/>
    </source>
</evidence>
<evidence type="ECO:0000256" key="2">
    <source>
        <dbReference type="SAM" id="MobiDB-lite"/>
    </source>
</evidence>
<feature type="region of interest" description="Disordered" evidence="2">
    <location>
        <begin position="562"/>
        <end position="629"/>
    </location>
</feature>
<feature type="region of interest" description="Disordered" evidence="2">
    <location>
        <begin position="887"/>
        <end position="937"/>
    </location>
</feature>
<feature type="domain" description="FAM21/CAPZIP" evidence="3">
    <location>
        <begin position="929"/>
        <end position="1062"/>
    </location>
</feature>
<feature type="coiled-coil region" evidence="1">
    <location>
        <begin position="53"/>
        <end position="80"/>
    </location>
</feature>
<feature type="compositionally biased region" description="Basic and acidic residues" evidence="2">
    <location>
        <begin position="887"/>
        <end position="904"/>
    </location>
</feature>
<keyword evidence="1" id="KW-0175">Coiled coil</keyword>
<feature type="compositionally biased region" description="Low complexity" evidence="2">
    <location>
        <begin position="860"/>
        <end position="869"/>
    </location>
</feature>
<evidence type="ECO:0000313" key="4">
    <source>
        <dbReference type="EMBL" id="KAJ8963320.1"/>
    </source>
</evidence>
<accession>A0AAV8ZG48</accession>
<feature type="compositionally biased region" description="Polar residues" evidence="2">
    <location>
        <begin position="1184"/>
        <end position="1199"/>
    </location>
</feature>
<protein>
    <recommendedName>
        <fullName evidence="3">FAM21/CAPZIP domain-containing protein</fullName>
    </recommendedName>
</protein>
<feature type="compositionally biased region" description="Basic and acidic residues" evidence="2">
    <location>
        <begin position="708"/>
        <end position="717"/>
    </location>
</feature>
<reference evidence="4" key="1">
    <citation type="journal article" date="2023" name="Insect Mol. Biol.">
        <title>Genome sequencing provides insights into the evolution of gene families encoding plant cell wall-degrading enzymes in longhorned beetles.</title>
        <authorList>
            <person name="Shin N.R."/>
            <person name="Okamura Y."/>
            <person name="Kirsch R."/>
            <person name="Pauchet Y."/>
        </authorList>
    </citation>
    <scope>NUCLEOTIDE SEQUENCE</scope>
    <source>
        <strain evidence="4">AMC_N1</strain>
    </source>
</reference>
<feature type="region of interest" description="Disordered" evidence="2">
    <location>
        <begin position="179"/>
        <end position="267"/>
    </location>
</feature>
<feature type="compositionally biased region" description="Basic and acidic residues" evidence="2">
    <location>
        <begin position="1105"/>
        <end position="1115"/>
    </location>
</feature>
<feature type="region of interest" description="Disordered" evidence="2">
    <location>
        <begin position="287"/>
        <end position="450"/>
    </location>
</feature>
<feature type="compositionally biased region" description="Polar residues" evidence="2">
    <location>
        <begin position="821"/>
        <end position="831"/>
    </location>
</feature>
<dbReference type="InterPro" id="IPR029341">
    <property type="entry name" value="FAM21/CAPZIP"/>
</dbReference>
<evidence type="ECO:0000259" key="3">
    <source>
        <dbReference type="Pfam" id="PF15255"/>
    </source>
</evidence>
<feature type="compositionally biased region" description="Basic residues" evidence="2">
    <location>
        <begin position="1028"/>
        <end position="1040"/>
    </location>
</feature>
<feature type="compositionally biased region" description="Polar residues" evidence="2">
    <location>
        <begin position="212"/>
        <end position="241"/>
    </location>
</feature>
<feature type="region of interest" description="Disordered" evidence="2">
    <location>
        <begin position="692"/>
        <end position="723"/>
    </location>
</feature>
<evidence type="ECO:0000313" key="5">
    <source>
        <dbReference type="Proteomes" id="UP001162162"/>
    </source>
</evidence>
<feature type="compositionally biased region" description="Basic and acidic residues" evidence="2">
    <location>
        <begin position="432"/>
        <end position="444"/>
    </location>
</feature>
<feature type="compositionally biased region" description="Basic and acidic residues" evidence="2">
    <location>
        <begin position="354"/>
        <end position="367"/>
    </location>
</feature>
<sequence length="1227" mass="135065">MDNEKNWNRPWSMGEIIKNADNWSLAGDVALLNTIKSYANNLLTKTLSLSNNVDDLLNNLDEVSLKLEITQNEFQSLRNSQFIESRVYEDDETINGKDDIKEEEKKLTEEQKQGRIRETTLEGLNVMEKYFNRIEVSISDSEEESEKSYVLQSKDLYGDRPLPLIIGTEEWYKKWHVGLTDSSSDSESDKVSETYSDSDSEDHLPKDLLKGSETSSELDLSSQTSENRPVANSTFNESTKQPDIFESDGSDGQGSLPVKTPISSQNFAEQLAEKLGHVISERDEISAEVNRRPIQPASSNNFVGNLFSDEPPPLDDFEDTVLPKSAQSGLFSGGQGLFDDNEDELFWGQKNKPTKSEPKAAEEKAKPEVQAAQNKDVSIIPSVSQTGKGLFDSDDSDDEDLFVSNKRPPAKSSFLQPFNAAAPLFDEEPPELDTRKEPIQESPKKKPVGGVSIFGSANLFTEQDVGRALKSKEENVKKDPALFRDESIGNDETPVAKTKVNLFDDDEDLFKDDLFSNSATKKATSNLFGYDDENEELLFETGTQSGSGMPKIDLFSDLDNAIASGPKQNRNLQGAAKKTLSLFSDDEDEVKPSTIKSGRESGREESDKGLESSNNDTSESLAERQVVGAEKKPIEKSALKGLFNGDELVDDGDSFLDGTAQILQKGVTAPPEQESQVSVPIIEPSNVTRQAEGIGLFGSSPPPDDGSWDAKSDHFSEGDDNFSYDFYGNTGGSSLFDNEPPSLRPDEVEAVDSTFCPYASSSRRLSSDIFSEEHSQDSLFVAKNKTDSTSLAPPSLDVIPEDAKVTHIDITPSGRLEDLEQSTGDSVFEGNSTEKSKKLTSLFEDEYQGVFSSEPESKLKSPVKSPSSFDDVDDVVVEKVDSIFSDKEVKNVQADSKDDKEEKSPVNSKIADILKQMHTDRVKEPPSLPSGSPGKLKHNLNIDVKALLPGFAPPRLRDLPKSQSLDLPKEERDGSSAAASLLDRGDLSSAPRRQTEAPSVGSEKAVSFEDALDDIQVLHSITKDRARIPVKRRPSSRRGRREAVSKSAADLTLHGEETTDTSQGKAVATEIEKNELPTSTDSPLKEDFGQPEIESRLVEQSPEVASKETEVRGVFDEDSDSELFPNAPGKNVTAPPSEKPGTKIFDSDESDDGLFAVADTTKSKQRGKKESDNATGVKKRPLFNDSSSDDNLFTGSTKATIVKRKVHRNLPRRKHRKPPRYENWRTS</sequence>
<feature type="compositionally biased region" description="Basic and acidic residues" evidence="2">
    <location>
        <begin position="915"/>
        <end position="924"/>
    </location>
</feature>
<dbReference type="Proteomes" id="UP001162162">
    <property type="component" value="Unassembled WGS sequence"/>
</dbReference>
<keyword evidence="5" id="KW-1185">Reference proteome</keyword>
<feature type="compositionally biased region" description="Polar residues" evidence="2">
    <location>
        <begin position="373"/>
        <end position="387"/>
    </location>
</feature>
<feature type="compositionally biased region" description="Basic residues" evidence="2">
    <location>
        <begin position="1201"/>
        <end position="1218"/>
    </location>
</feature>
<comment type="caution">
    <text evidence="4">The sequence shown here is derived from an EMBL/GenBank/DDBJ whole genome shotgun (WGS) entry which is preliminary data.</text>
</comment>
<feature type="compositionally biased region" description="Basic and acidic residues" evidence="2">
    <location>
        <begin position="597"/>
        <end position="610"/>
    </location>
</feature>
<gene>
    <name evidence="4" type="ORF">NQ318_018789</name>
</gene>
<feature type="compositionally biased region" description="Basic and acidic residues" evidence="2">
    <location>
        <begin position="201"/>
        <end position="210"/>
    </location>
</feature>
<feature type="compositionally biased region" description="Acidic residues" evidence="2">
    <location>
        <begin position="392"/>
        <end position="401"/>
    </location>
</feature>
<dbReference type="EMBL" id="JAPWTK010000001">
    <property type="protein sequence ID" value="KAJ8963320.1"/>
    <property type="molecule type" value="Genomic_DNA"/>
</dbReference>
<dbReference type="AlphaFoldDB" id="A0AAV8ZG48"/>
<feature type="region of interest" description="Disordered" evidence="2">
    <location>
        <begin position="951"/>
        <end position="1227"/>
    </location>
</feature>
<proteinExistence type="predicted"/>
<feature type="compositionally biased region" description="Polar residues" evidence="2">
    <location>
        <begin position="611"/>
        <end position="620"/>
    </location>
</feature>
<name>A0AAV8ZG48_9CUCU</name>
<feature type="region of interest" description="Disordered" evidence="2">
    <location>
        <begin position="811"/>
        <end position="871"/>
    </location>
</feature>